<dbReference type="InterPro" id="IPR006015">
    <property type="entry name" value="Universal_stress_UspA"/>
</dbReference>
<dbReference type="OrthoDB" id="843225at2759"/>
<dbReference type="STRING" id="283909.R7TN79"/>
<dbReference type="SUPFAM" id="SSF52402">
    <property type="entry name" value="Adenine nucleotide alpha hydrolases-like"/>
    <property type="match status" value="2"/>
</dbReference>
<dbReference type="Proteomes" id="UP000014760">
    <property type="component" value="Unassembled WGS sequence"/>
</dbReference>
<evidence type="ECO:0000256" key="1">
    <source>
        <dbReference type="SAM" id="MobiDB-lite"/>
    </source>
</evidence>
<evidence type="ECO:0000259" key="2">
    <source>
        <dbReference type="Pfam" id="PF00582"/>
    </source>
</evidence>
<sequence>MGGSQSTPAPAEPLAINNNAPKRNTGEADTVIIPVDGSKQSEAAFLWYLNHVHRKDNILHIRHCQELNQGAPLRSEHSYGFQSQTWSEIVEERKVEGMKIVEKYEGKLAEHNLKGTVEFSLADRPGEYLIDQTEHLKGSMIVMGTRGYINHCHKESNVVRVLHCQELHHSAPLSGEQFKADSWVDQMNQTRADSLKVVNRYEQRLKERNIKGSVQFEVGKPGEVVIQYADRFRGTHIVIGTRGFGLLRRTILGSVSEYVIHHSKIPVTIVPPETQSWFF</sequence>
<evidence type="ECO:0000313" key="4">
    <source>
        <dbReference type="EnsemblMetazoa" id="CapteP220518"/>
    </source>
</evidence>
<dbReference type="Gene3D" id="3.40.50.620">
    <property type="entry name" value="HUPs"/>
    <property type="match status" value="2"/>
</dbReference>
<evidence type="ECO:0000313" key="5">
    <source>
        <dbReference type="Proteomes" id="UP000014760"/>
    </source>
</evidence>
<accession>R7TN79</accession>
<feature type="region of interest" description="Disordered" evidence="1">
    <location>
        <begin position="1"/>
        <end position="25"/>
    </location>
</feature>
<reference evidence="5" key="1">
    <citation type="submission" date="2012-12" db="EMBL/GenBank/DDBJ databases">
        <authorList>
            <person name="Hellsten U."/>
            <person name="Grimwood J."/>
            <person name="Chapman J.A."/>
            <person name="Shapiro H."/>
            <person name="Aerts A."/>
            <person name="Otillar R.P."/>
            <person name="Terry A.Y."/>
            <person name="Boore J.L."/>
            <person name="Simakov O."/>
            <person name="Marletaz F."/>
            <person name="Cho S.-J."/>
            <person name="Edsinger-Gonzales E."/>
            <person name="Havlak P."/>
            <person name="Kuo D.-H."/>
            <person name="Larsson T."/>
            <person name="Lv J."/>
            <person name="Arendt D."/>
            <person name="Savage R."/>
            <person name="Osoegawa K."/>
            <person name="de Jong P."/>
            <person name="Lindberg D.R."/>
            <person name="Seaver E.C."/>
            <person name="Weisblat D.A."/>
            <person name="Putnam N.H."/>
            <person name="Grigoriev I.V."/>
            <person name="Rokhsar D.S."/>
        </authorList>
    </citation>
    <scope>NUCLEOTIDE SEQUENCE</scope>
    <source>
        <strain evidence="5">I ESC-2004</strain>
    </source>
</reference>
<dbReference type="AlphaFoldDB" id="R7TN79"/>
<reference evidence="4" key="3">
    <citation type="submission" date="2015-06" db="UniProtKB">
        <authorList>
            <consortium name="EnsemblMetazoa"/>
        </authorList>
    </citation>
    <scope>IDENTIFICATION</scope>
</reference>
<dbReference type="EnsemblMetazoa" id="CapteT220518">
    <property type="protein sequence ID" value="CapteP220518"/>
    <property type="gene ID" value="CapteG220518"/>
</dbReference>
<reference evidence="3 5" key="2">
    <citation type="journal article" date="2013" name="Nature">
        <title>Insights into bilaterian evolution from three spiralian genomes.</title>
        <authorList>
            <person name="Simakov O."/>
            <person name="Marletaz F."/>
            <person name="Cho S.J."/>
            <person name="Edsinger-Gonzales E."/>
            <person name="Havlak P."/>
            <person name="Hellsten U."/>
            <person name="Kuo D.H."/>
            <person name="Larsson T."/>
            <person name="Lv J."/>
            <person name="Arendt D."/>
            <person name="Savage R."/>
            <person name="Osoegawa K."/>
            <person name="de Jong P."/>
            <person name="Grimwood J."/>
            <person name="Chapman J.A."/>
            <person name="Shapiro H."/>
            <person name="Aerts A."/>
            <person name="Otillar R.P."/>
            <person name="Terry A.Y."/>
            <person name="Boore J.L."/>
            <person name="Grigoriev I.V."/>
            <person name="Lindberg D.R."/>
            <person name="Seaver E.C."/>
            <person name="Weisblat D.A."/>
            <person name="Putnam N.H."/>
            <person name="Rokhsar D.S."/>
        </authorList>
    </citation>
    <scope>NUCLEOTIDE SEQUENCE</scope>
    <source>
        <strain evidence="3 5">I ESC-2004</strain>
    </source>
</reference>
<dbReference type="Pfam" id="PF00582">
    <property type="entry name" value="Usp"/>
    <property type="match status" value="2"/>
</dbReference>
<dbReference type="InterPro" id="IPR006016">
    <property type="entry name" value="UspA"/>
</dbReference>
<dbReference type="OMA" id="HVHKDGN"/>
<protein>
    <recommendedName>
        <fullName evidence="2">UspA domain-containing protein</fullName>
    </recommendedName>
</protein>
<dbReference type="CDD" id="cd23659">
    <property type="entry name" value="USP_At3g01520-like"/>
    <property type="match status" value="1"/>
</dbReference>
<dbReference type="InterPro" id="IPR014729">
    <property type="entry name" value="Rossmann-like_a/b/a_fold"/>
</dbReference>
<name>R7TN79_CAPTE</name>
<proteinExistence type="predicted"/>
<gene>
    <name evidence="3" type="ORF">CAPTEDRAFT_220518</name>
</gene>
<organism evidence="3">
    <name type="scientific">Capitella teleta</name>
    <name type="common">Polychaete worm</name>
    <dbReference type="NCBI Taxonomy" id="283909"/>
    <lineage>
        <taxon>Eukaryota</taxon>
        <taxon>Metazoa</taxon>
        <taxon>Spiralia</taxon>
        <taxon>Lophotrochozoa</taxon>
        <taxon>Annelida</taxon>
        <taxon>Polychaeta</taxon>
        <taxon>Sedentaria</taxon>
        <taxon>Scolecida</taxon>
        <taxon>Capitellidae</taxon>
        <taxon>Capitella</taxon>
    </lineage>
</organism>
<dbReference type="HOGENOM" id="CLU_998347_0_0_1"/>
<dbReference type="EMBL" id="AMQN01002742">
    <property type="status" value="NOT_ANNOTATED_CDS"/>
    <property type="molecule type" value="Genomic_DNA"/>
</dbReference>
<feature type="domain" description="UspA" evidence="2">
    <location>
        <begin position="159"/>
        <end position="271"/>
    </location>
</feature>
<dbReference type="EMBL" id="KB309928">
    <property type="protein sequence ID" value="ELT93011.1"/>
    <property type="molecule type" value="Genomic_DNA"/>
</dbReference>
<dbReference type="PANTHER" id="PTHR46989">
    <property type="entry name" value="USP DOMAIN-CONTAINING PROTEIN"/>
    <property type="match status" value="1"/>
</dbReference>
<keyword evidence="5" id="KW-1185">Reference proteome</keyword>
<dbReference type="PRINTS" id="PR01438">
    <property type="entry name" value="UNVRSLSTRESS"/>
</dbReference>
<feature type="domain" description="UspA" evidence="2">
    <location>
        <begin position="29"/>
        <end position="147"/>
    </location>
</feature>
<dbReference type="PANTHER" id="PTHR46989:SF3">
    <property type="entry name" value="USPA DOMAIN-CONTAINING PROTEIN"/>
    <property type="match status" value="1"/>
</dbReference>
<evidence type="ECO:0000313" key="3">
    <source>
        <dbReference type="EMBL" id="ELT93011.1"/>
    </source>
</evidence>